<comment type="subcellular location">
    <subcellularLocation>
        <location evidence="1">Membrane</location>
        <topology evidence="1">Single-pass membrane protein</topology>
    </subcellularLocation>
</comment>
<keyword evidence="4" id="KW-0472">Membrane</keyword>
<dbReference type="GO" id="GO:0016020">
    <property type="term" value="C:membrane"/>
    <property type="evidence" value="ECO:0007669"/>
    <property type="project" value="UniProtKB-SubCell"/>
</dbReference>
<dbReference type="AlphaFoldDB" id="A0AAV3TXA6"/>
<dbReference type="GO" id="GO:0019534">
    <property type="term" value="F:toxin transmembrane transporter activity"/>
    <property type="evidence" value="ECO:0007669"/>
    <property type="project" value="InterPro"/>
</dbReference>
<keyword evidence="2" id="KW-0812">Transmembrane</keyword>
<accession>A0AAV3TXA6</accession>
<evidence type="ECO:0000256" key="4">
    <source>
        <dbReference type="ARBA" id="ARBA00023136"/>
    </source>
</evidence>
<evidence type="ECO:0000256" key="3">
    <source>
        <dbReference type="ARBA" id="ARBA00022989"/>
    </source>
</evidence>
<dbReference type="NCBIfam" id="TIGR01352">
    <property type="entry name" value="tonB_Cterm"/>
    <property type="match status" value="1"/>
</dbReference>
<organism evidence="6 7">
    <name type="scientific">Halioxenophilus aromaticivorans</name>
    <dbReference type="NCBI Taxonomy" id="1306992"/>
    <lineage>
        <taxon>Bacteria</taxon>
        <taxon>Pseudomonadati</taxon>
        <taxon>Pseudomonadota</taxon>
        <taxon>Gammaproteobacteria</taxon>
        <taxon>Alteromonadales</taxon>
        <taxon>Alteromonadaceae</taxon>
        <taxon>Halioxenophilus</taxon>
    </lineage>
</organism>
<dbReference type="RefSeq" id="WP_345415833.1">
    <property type="nucleotide sequence ID" value="NZ_AP031496.1"/>
</dbReference>
<evidence type="ECO:0008006" key="8">
    <source>
        <dbReference type="Google" id="ProtNLM"/>
    </source>
</evidence>
<feature type="compositionally biased region" description="Basic and acidic residues" evidence="5">
    <location>
        <begin position="82"/>
        <end position="133"/>
    </location>
</feature>
<comment type="caution">
    <text evidence="6">The sequence shown here is derived from an EMBL/GenBank/DDBJ whole genome shotgun (WGS) entry which is preliminary data.</text>
</comment>
<evidence type="ECO:0000256" key="1">
    <source>
        <dbReference type="ARBA" id="ARBA00004167"/>
    </source>
</evidence>
<evidence type="ECO:0000313" key="7">
    <source>
        <dbReference type="Proteomes" id="UP001409585"/>
    </source>
</evidence>
<dbReference type="GO" id="GO:0043213">
    <property type="term" value="P:bacteriocin transport"/>
    <property type="evidence" value="ECO:0007669"/>
    <property type="project" value="InterPro"/>
</dbReference>
<dbReference type="Gene3D" id="3.30.1150.10">
    <property type="match status" value="1"/>
</dbReference>
<keyword evidence="3" id="KW-1133">Transmembrane helix</keyword>
<name>A0AAV3TXA6_9ALTE</name>
<dbReference type="Pfam" id="PF13103">
    <property type="entry name" value="TonB_2"/>
    <property type="match status" value="1"/>
</dbReference>
<feature type="region of interest" description="Disordered" evidence="5">
    <location>
        <begin position="56"/>
        <end position="133"/>
    </location>
</feature>
<dbReference type="NCBIfam" id="TIGR02794">
    <property type="entry name" value="tolA_full"/>
    <property type="match status" value="1"/>
</dbReference>
<evidence type="ECO:0000313" key="6">
    <source>
        <dbReference type="EMBL" id="GAA4930207.1"/>
    </source>
</evidence>
<dbReference type="EMBL" id="BAABLX010000001">
    <property type="protein sequence ID" value="GAA4930207.1"/>
    <property type="molecule type" value="Genomic_DNA"/>
</dbReference>
<gene>
    <name evidence="6" type="ORF">GCM10025791_02570</name>
</gene>
<sequence length="272" mass="30686">MFFSSYVRLPVAVLVSLSLHLGIVALLAWGWEGETETRKPPVQIVQAKLIQLEQTAPKQQAPKVTPKPQQQNVVDLTKKKRAEAEAEKAKQAALKKQREKEAKEKAERDRKAAEKKKAEELKAQQQAAEERKKKALAEELKQLEQQRVQNQLQQELAAAEAAEQAAFAQQQAEATAQSYVAVIARRVEQFWSRPPSARKGMQCELLIQLVPTGRVVNVTVAKSSGNAAFDRSAEQAVLKAEQFKELRDVPSPVFEQYFRELRLVFNPQDLRL</sequence>
<protein>
    <recommendedName>
        <fullName evidence="8">Protein TolA</fullName>
    </recommendedName>
</protein>
<dbReference type="Proteomes" id="UP001409585">
    <property type="component" value="Unassembled WGS sequence"/>
</dbReference>
<dbReference type="InterPro" id="IPR006260">
    <property type="entry name" value="TonB/TolA_C"/>
</dbReference>
<evidence type="ECO:0000256" key="2">
    <source>
        <dbReference type="ARBA" id="ARBA00022692"/>
    </source>
</evidence>
<evidence type="ECO:0000256" key="5">
    <source>
        <dbReference type="SAM" id="MobiDB-lite"/>
    </source>
</evidence>
<dbReference type="SUPFAM" id="SSF74653">
    <property type="entry name" value="TolA/TonB C-terminal domain"/>
    <property type="match status" value="1"/>
</dbReference>
<dbReference type="InterPro" id="IPR014161">
    <property type="entry name" value="Tol-Pal_TolA"/>
</dbReference>
<proteinExistence type="predicted"/>
<keyword evidence="7" id="KW-1185">Reference proteome</keyword>
<reference evidence="7" key="1">
    <citation type="journal article" date="2019" name="Int. J. Syst. Evol. Microbiol.">
        <title>The Global Catalogue of Microorganisms (GCM) 10K type strain sequencing project: providing services to taxonomists for standard genome sequencing and annotation.</title>
        <authorList>
            <consortium name="The Broad Institute Genomics Platform"/>
            <consortium name="The Broad Institute Genome Sequencing Center for Infectious Disease"/>
            <person name="Wu L."/>
            <person name="Ma J."/>
        </authorList>
    </citation>
    <scope>NUCLEOTIDE SEQUENCE [LARGE SCALE GENOMIC DNA]</scope>
    <source>
        <strain evidence="7">JCM 19134</strain>
    </source>
</reference>